<dbReference type="InterPro" id="IPR036259">
    <property type="entry name" value="MFS_trans_sf"/>
</dbReference>
<evidence type="ECO:0000256" key="1">
    <source>
        <dbReference type="ARBA" id="ARBA00004370"/>
    </source>
</evidence>
<dbReference type="InterPro" id="IPR045263">
    <property type="entry name" value="GLUT"/>
</dbReference>
<dbReference type="PANTHER" id="PTHR23503:SF96">
    <property type="entry name" value="MAJOR FACILITATOR SUPERFAMILY (MFS) PROFILE DOMAIN-CONTAINING PROTEIN"/>
    <property type="match status" value="1"/>
</dbReference>
<evidence type="ECO:0000256" key="5">
    <source>
        <dbReference type="SAM" id="Phobius"/>
    </source>
</evidence>
<comment type="subcellular location">
    <subcellularLocation>
        <location evidence="1">Membrane</location>
    </subcellularLocation>
</comment>
<keyword evidence="4 5" id="KW-0472">Membrane</keyword>
<dbReference type="InterPro" id="IPR005828">
    <property type="entry name" value="MFS_sugar_transport-like"/>
</dbReference>
<dbReference type="Gene3D" id="1.20.1250.20">
    <property type="entry name" value="MFS general substrate transporter like domains"/>
    <property type="match status" value="1"/>
</dbReference>
<dbReference type="SUPFAM" id="SSF103473">
    <property type="entry name" value="MFS general substrate transporter"/>
    <property type="match status" value="1"/>
</dbReference>
<dbReference type="GO" id="GO:0016020">
    <property type="term" value="C:membrane"/>
    <property type="evidence" value="ECO:0007669"/>
    <property type="project" value="UniProtKB-SubCell"/>
</dbReference>
<keyword evidence="7" id="KW-1185">Reference proteome</keyword>
<dbReference type="Pfam" id="PF00083">
    <property type="entry name" value="Sugar_tr"/>
    <property type="match status" value="1"/>
</dbReference>
<organism evidence="8">
    <name type="scientific">Gongylonema pulchrum</name>
    <dbReference type="NCBI Taxonomy" id="637853"/>
    <lineage>
        <taxon>Eukaryota</taxon>
        <taxon>Metazoa</taxon>
        <taxon>Ecdysozoa</taxon>
        <taxon>Nematoda</taxon>
        <taxon>Chromadorea</taxon>
        <taxon>Rhabditida</taxon>
        <taxon>Spirurina</taxon>
        <taxon>Spiruromorpha</taxon>
        <taxon>Spiruroidea</taxon>
        <taxon>Gongylonematidae</taxon>
        <taxon>Gongylonema</taxon>
    </lineage>
</organism>
<dbReference type="Proteomes" id="UP000271098">
    <property type="component" value="Unassembled WGS sequence"/>
</dbReference>
<protein>
    <submittedName>
        <fullName evidence="8">MFS domain-containing protein</fullName>
    </submittedName>
</protein>
<dbReference type="EMBL" id="UYRT01096809">
    <property type="protein sequence ID" value="VDN40985.1"/>
    <property type="molecule type" value="Genomic_DNA"/>
</dbReference>
<proteinExistence type="predicted"/>
<reference evidence="8" key="1">
    <citation type="submission" date="2016-06" db="UniProtKB">
        <authorList>
            <consortium name="WormBaseParasite"/>
        </authorList>
    </citation>
    <scope>IDENTIFICATION</scope>
</reference>
<dbReference type="OrthoDB" id="4142200at2759"/>
<dbReference type="PANTHER" id="PTHR23503">
    <property type="entry name" value="SOLUTE CARRIER FAMILY 2"/>
    <property type="match status" value="1"/>
</dbReference>
<feature type="transmembrane region" description="Helical" evidence="5">
    <location>
        <begin position="7"/>
        <end position="24"/>
    </location>
</feature>
<evidence type="ECO:0000313" key="8">
    <source>
        <dbReference type="WBParaSite" id="GPUH_0002313201-mRNA-1"/>
    </source>
</evidence>
<reference evidence="6 7" key="2">
    <citation type="submission" date="2018-11" db="EMBL/GenBank/DDBJ databases">
        <authorList>
            <consortium name="Pathogen Informatics"/>
        </authorList>
    </citation>
    <scope>NUCLEOTIDE SEQUENCE [LARGE SCALE GENOMIC DNA]</scope>
</reference>
<evidence type="ECO:0000256" key="2">
    <source>
        <dbReference type="ARBA" id="ARBA00022692"/>
    </source>
</evidence>
<dbReference type="WBParaSite" id="GPUH_0002313201-mRNA-1">
    <property type="protein sequence ID" value="GPUH_0002313201-mRNA-1"/>
    <property type="gene ID" value="GPUH_0002313201"/>
</dbReference>
<evidence type="ECO:0000256" key="4">
    <source>
        <dbReference type="ARBA" id="ARBA00023136"/>
    </source>
</evidence>
<keyword evidence="3 5" id="KW-1133">Transmembrane helix</keyword>
<evidence type="ECO:0000313" key="7">
    <source>
        <dbReference type="Proteomes" id="UP000271098"/>
    </source>
</evidence>
<accession>A0A183EQ62</accession>
<dbReference type="GO" id="GO:0015149">
    <property type="term" value="F:hexose transmembrane transporter activity"/>
    <property type="evidence" value="ECO:0007669"/>
    <property type="project" value="TreeGrafter"/>
</dbReference>
<evidence type="ECO:0000313" key="6">
    <source>
        <dbReference type="EMBL" id="VDN40985.1"/>
    </source>
</evidence>
<keyword evidence="2 5" id="KW-0812">Transmembrane</keyword>
<evidence type="ECO:0000256" key="3">
    <source>
        <dbReference type="ARBA" id="ARBA00022989"/>
    </source>
</evidence>
<name>A0A183EQ62_9BILA</name>
<dbReference type="AlphaFoldDB" id="A0A183EQ62"/>
<feature type="transmembrane region" description="Helical" evidence="5">
    <location>
        <begin position="30"/>
        <end position="49"/>
    </location>
</feature>
<sequence>MMTGTNVQFGTVVGAIIAMPSLFGQLSLWWHIYLLELVILLVVLAALPFMPESPGYLMSCNNDSEARKSIKFFWNCPDDEIDSLLLEIKANMKQSAASMSLLDVWKNRTTRRGAIVGIVVCFAMAFTGIA</sequence>
<feature type="transmembrane region" description="Helical" evidence="5">
    <location>
        <begin position="113"/>
        <end position="129"/>
    </location>
</feature>
<gene>
    <name evidence="6" type="ORF">GPUH_LOCUS23101</name>
</gene>